<dbReference type="InterPro" id="IPR001653">
    <property type="entry name" value="DAP_epimerase_DapF"/>
</dbReference>
<evidence type="ECO:0000256" key="4">
    <source>
        <dbReference type="NCBIfam" id="TIGR00652"/>
    </source>
</evidence>
<dbReference type="AlphaFoldDB" id="A0A101HZK3"/>
<comment type="similarity">
    <text evidence="1">Belongs to the diaminopimelate epimerase family.</text>
</comment>
<organism evidence="5 6">
    <name type="scientific">candidate division TA06 bacterium 34_109</name>
    <dbReference type="NCBI Taxonomy" id="1635277"/>
    <lineage>
        <taxon>Bacteria</taxon>
        <taxon>Bacteria division TA06</taxon>
    </lineage>
</organism>
<dbReference type="GO" id="GO:0008837">
    <property type="term" value="F:diaminopimelate epimerase activity"/>
    <property type="evidence" value="ECO:0007669"/>
    <property type="project" value="UniProtKB-UniRule"/>
</dbReference>
<evidence type="ECO:0000256" key="1">
    <source>
        <dbReference type="ARBA" id="ARBA00010219"/>
    </source>
</evidence>
<protein>
    <recommendedName>
        <fullName evidence="4">Diaminopimelate epimerase</fullName>
        <ecNumber evidence="4">5.1.1.7</ecNumber>
    </recommendedName>
</protein>
<name>A0A101HZK3_UNCT6</name>
<evidence type="ECO:0000313" key="5">
    <source>
        <dbReference type="EMBL" id="KUK86026.1"/>
    </source>
</evidence>
<reference evidence="6" key="1">
    <citation type="journal article" date="2015" name="MBio">
        <title>Genome-Resolved Metagenomic Analysis Reveals Roles for Candidate Phyla and Other Microbial Community Members in Biogeochemical Transformations in Oil Reservoirs.</title>
        <authorList>
            <person name="Hu P."/>
            <person name="Tom L."/>
            <person name="Singh A."/>
            <person name="Thomas B.C."/>
            <person name="Baker B.J."/>
            <person name="Piceno Y.M."/>
            <person name="Andersen G.L."/>
            <person name="Banfield J.F."/>
        </authorList>
    </citation>
    <scope>NUCLEOTIDE SEQUENCE [LARGE SCALE GENOMIC DNA]</scope>
</reference>
<dbReference type="PANTHER" id="PTHR31689:SF0">
    <property type="entry name" value="DIAMINOPIMELATE EPIMERASE"/>
    <property type="match status" value="1"/>
</dbReference>
<dbReference type="GO" id="GO:0009089">
    <property type="term" value="P:lysine biosynthetic process via diaminopimelate"/>
    <property type="evidence" value="ECO:0007669"/>
    <property type="project" value="UniProtKB-UniRule"/>
</dbReference>
<evidence type="ECO:0000256" key="3">
    <source>
        <dbReference type="ARBA" id="ARBA00023235"/>
    </source>
</evidence>
<accession>A0A101HZK3</accession>
<proteinExistence type="inferred from homology"/>
<dbReference type="Gene3D" id="3.10.310.10">
    <property type="entry name" value="Diaminopimelate Epimerase, Chain A, domain 1"/>
    <property type="match status" value="1"/>
</dbReference>
<dbReference type="PANTHER" id="PTHR31689">
    <property type="entry name" value="DIAMINOPIMELATE EPIMERASE, CHLOROPLASTIC"/>
    <property type="match status" value="1"/>
</dbReference>
<dbReference type="FunFam" id="3.10.310.10:FF:000004">
    <property type="entry name" value="Diaminopimelate epimerase"/>
    <property type="match status" value="1"/>
</dbReference>
<gene>
    <name evidence="5" type="ORF">XE03_1773</name>
</gene>
<keyword evidence="3" id="KW-0413">Isomerase</keyword>
<keyword evidence="2" id="KW-0963">Cytoplasm</keyword>
<feature type="non-terminal residue" evidence="5">
    <location>
        <position position="1"/>
    </location>
</feature>
<sequence length="160" mass="17808">MGRPRLTKKEIPMIGNPDRQVINETISLENGQYFRVTCVSMGNPHCVIFTEDVERFPVTEIGPFMEKHHLFPERTNVEFVQPINDQELKLRVWERGVGETMACGTGASAAVVAGILNKRVKNEVVVHLKGGDLKIEWSEGGPVYMTGPAESVFKGSVQIN</sequence>
<evidence type="ECO:0000313" key="6">
    <source>
        <dbReference type="Proteomes" id="UP000053467"/>
    </source>
</evidence>
<comment type="caution">
    <text evidence="5">The sequence shown here is derived from an EMBL/GenBank/DDBJ whole genome shotgun (WGS) entry which is preliminary data.</text>
</comment>
<dbReference type="Pfam" id="PF01678">
    <property type="entry name" value="DAP_epimerase"/>
    <property type="match status" value="1"/>
</dbReference>
<dbReference type="EC" id="5.1.1.7" evidence="4"/>
<dbReference type="EMBL" id="LGGX01000032">
    <property type="protein sequence ID" value="KUK86026.1"/>
    <property type="molecule type" value="Genomic_DNA"/>
</dbReference>
<evidence type="ECO:0000256" key="2">
    <source>
        <dbReference type="ARBA" id="ARBA00022490"/>
    </source>
</evidence>
<dbReference type="SUPFAM" id="SSF54506">
    <property type="entry name" value="Diaminopimelate epimerase-like"/>
    <property type="match status" value="1"/>
</dbReference>
<dbReference type="GO" id="GO:0005829">
    <property type="term" value="C:cytosol"/>
    <property type="evidence" value="ECO:0007669"/>
    <property type="project" value="TreeGrafter"/>
</dbReference>
<dbReference type="NCBIfam" id="TIGR00652">
    <property type="entry name" value="DapF"/>
    <property type="match status" value="1"/>
</dbReference>
<dbReference type="Proteomes" id="UP000053467">
    <property type="component" value="Unassembled WGS sequence"/>
</dbReference>
<dbReference type="PATRIC" id="fig|1635277.3.peg.1571"/>